<evidence type="ECO:0000313" key="3">
    <source>
        <dbReference type="Proteomes" id="UP001501455"/>
    </source>
</evidence>
<reference evidence="3" key="1">
    <citation type="journal article" date="2019" name="Int. J. Syst. Evol. Microbiol.">
        <title>The Global Catalogue of Microorganisms (GCM) 10K type strain sequencing project: providing services to taxonomists for standard genome sequencing and annotation.</title>
        <authorList>
            <consortium name="The Broad Institute Genomics Platform"/>
            <consortium name="The Broad Institute Genome Sequencing Center for Infectious Disease"/>
            <person name="Wu L."/>
            <person name="Ma J."/>
        </authorList>
    </citation>
    <scope>NUCLEOTIDE SEQUENCE [LARGE SCALE GENOMIC DNA]</scope>
    <source>
        <strain evidence="3">JCM 4816</strain>
    </source>
</reference>
<sequence>MSATVSDTVAGMSEVGRHWWDATSLMQSWIDNPTGNKGVAVRLKDESSTGPQERTLFLSAEAADPQLRRTCRSSTSTPRHRHLLPRPPPRPG</sequence>
<gene>
    <name evidence="2" type="ORF">GCM10019016_027390</name>
</gene>
<accession>A0ABP6TLJ1</accession>
<dbReference type="EMBL" id="BAAAXF010000019">
    <property type="protein sequence ID" value="GAA3495639.1"/>
    <property type="molecule type" value="Genomic_DNA"/>
</dbReference>
<comment type="caution">
    <text evidence="2">The sequence shown here is derived from an EMBL/GenBank/DDBJ whole genome shotgun (WGS) entry which is preliminary data.</text>
</comment>
<organism evidence="2 3">
    <name type="scientific">Streptomyces prasinosporus</name>
    <dbReference type="NCBI Taxonomy" id="68256"/>
    <lineage>
        <taxon>Bacteria</taxon>
        <taxon>Bacillati</taxon>
        <taxon>Actinomycetota</taxon>
        <taxon>Actinomycetes</taxon>
        <taxon>Kitasatosporales</taxon>
        <taxon>Streptomycetaceae</taxon>
        <taxon>Streptomyces</taxon>
        <taxon>Streptomyces albogriseolus group</taxon>
    </lineage>
</organism>
<name>A0ABP6TLJ1_9ACTN</name>
<dbReference type="Proteomes" id="UP001501455">
    <property type="component" value="Unassembled WGS sequence"/>
</dbReference>
<evidence type="ECO:0000256" key="1">
    <source>
        <dbReference type="SAM" id="MobiDB-lite"/>
    </source>
</evidence>
<proteinExistence type="predicted"/>
<protein>
    <submittedName>
        <fullName evidence="2">Uncharacterized protein</fullName>
    </submittedName>
</protein>
<evidence type="ECO:0000313" key="2">
    <source>
        <dbReference type="EMBL" id="GAA3495639.1"/>
    </source>
</evidence>
<keyword evidence="3" id="KW-1185">Reference proteome</keyword>
<dbReference type="NCBIfam" id="NF033679">
    <property type="entry name" value="DNRLRE_dom"/>
    <property type="match status" value="1"/>
</dbReference>
<feature type="region of interest" description="Disordered" evidence="1">
    <location>
        <begin position="63"/>
        <end position="92"/>
    </location>
</feature>